<dbReference type="AlphaFoldDB" id="A0AAV1G1N2"/>
<keyword evidence="3" id="KW-1185">Reference proteome</keyword>
<gene>
    <name evidence="2" type="ORF">XNOV1_A005767</name>
</gene>
<name>A0AAV1G1N2_XYRNO</name>
<accession>A0AAV1G1N2</accession>
<evidence type="ECO:0000313" key="3">
    <source>
        <dbReference type="Proteomes" id="UP001178508"/>
    </source>
</evidence>
<dbReference type="EMBL" id="OY660874">
    <property type="protein sequence ID" value="CAJ1067852.1"/>
    <property type="molecule type" value="Genomic_DNA"/>
</dbReference>
<reference evidence="2" key="1">
    <citation type="submission" date="2023-08" db="EMBL/GenBank/DDBJ databases">
        <authorList>
            <person name="Alioto T."/>
            <person name="Alioto T."/>
            <person name="Gomez Garrido J."/>
        </authorList>
    </citation>
    <scope>NUCLEOTIDE SEQUENCE</scope>
</reference>
<evidence type="ECO:0000313" key="2">
    <source>
        <dbReference type="EMBL" id="CAJ1067852.1"/>
    </source>
</evidence>
<organism evidence="2 3">
    <name type="scientific">Xyrichtys novacula</name>
    <name type="common">Pearly razorfish</name>
    <name type="synonym">Hemipteronotus novacula</name>
    <dbReference type="NCBI Taxonomy" id="13765"/>
    <lineage>
        <taxon>Eukaryota</taxon>
        <taxon>Metazoa</taxon>
        <taxon>Chordata</taxon>
        <taxon>Craniata</taxon>
        <taxon>Vertebrata</taxon>
        <taxon>Euteleostomi</taxon>
        <taxon>Actinopterygii</taxon>
        <taxon>Neopterygii</taxon>
        <taxon>Teleostei</taxon>
        <taxon>Neoteleostei</taxon>
        <taxon>Acanthomorphata</taxon>
        <taxon>Eupercaria</taxon>
        <taxon>Labriformes</taxon>
        <taxon>Labridae</taxon>
        <taxon>Xyrichtys</taxon>
    </lineage>
</organism>
<proteinExistence type="predicted"/>
<evidence type="ECO:0000256" key="1">
    <source>
        <dbReference type="SAM" id="MobiDB-lite"/>
    </source>
</evidence>
<feature type="region of interest" description="Disordered" evidence="1">
    <location>
        <begin position="98"/>
        <end position="126"/>
    </location>
</feature>
<feature type="compositionally biased region" description="Low complexity" evidence="1">
    <location>
        <begin position="112"/>
        <end position="126"/>
    </location>
</feature>
<sequence length="126" mass="13452">MEERNTAWREPSYDGLCNYAQKLSSCFGLDAPPAAERSVIPASCCLAPSPPAGSRCSIVTSGEVLRRRGTGGETLRRRFYLRGGLDLTGSEDDFMISSSSSERRCKCLSKNPSPSSPGADGSSEPV</sequence>
<protein>
    <submittedName>
        <fullName evidence="2">Uncharacterized protein</fullName>
    </submittedName>
</protein>
<dbReference type="Proteomes" id="UP001178508">
    <property type="component" value="Chromosome 11"/>
</dbReference>